<evidence type="ECO:0000256" key="2">
    <source>
        <dbReference type="ARBA" id="ARBA00023125"/>
    </source>
</evidence>
<keyword evidence="1" id="KW-0805">Transcription regulation</keyword>
<dbReference type="PRINTS" id="PR00035">
    <property type="entry name" value="HTHGNTR"/>
</dbReference>
<dbReference type="Proteomes" id="UP001330812">
    <property type="component" value="Chromosome"/>
</dbReference>
<evidence type="ECO:0000313" key="5">
    <source>
        <dbReference type="Proteomes" id="UP001330812"/>
    </source>
</evidence>
<dbReference type="InterPro" id="IPR000524">
    <property type="entry name" value="Tscrpt_reg_HTH_GntR"/>
</dbReference>
<dbReference type="RefSeq" id="WP_326838122.1">
    <property type="nucleotide sequence ID" value="NZ_CP142149.1"/>
</dbReference>
<keyword evidence="5" id="KW-1185">Reference proteome</keyword>
<name>A0ABZ1IQ66_9PSEU</name>
<dbReference type="InterPro" id="IPR036388">
    <property type="entry name" value="WH-like_DNA-bd_sf"/>
</dbReference>
<reference evidence="4 5" key="1">
    <citation type="journal article" date="2015" name="Int. J. Syst. Evol. Microbiol.">
        <title>Amycolatopsis rhabdoformis sp. nov., an actinomycete isolated from a tropical forest soil.</title>
        <authorList>
            <person name="Souza W.R."/>
            <person name="Silva R.E."/>
            <person name="Goodfellow M."/>
            <person name="Busarakam K."/>
            <person name="Figueiro F.S."/>
            <person name="Ferreira D."/>
            <person name="Rodrigues-Filho E."/>
            <person name="Moraes L.A.B."/>
            <person name="Zucchi T.D."/>
        </authorList>
    </citation>
    <scope>NUCLEOTIDE SEQUENCE [LARGE SCALE GENOMIC DNA]</scope>
    <source>
        <strain evidence="4 5">NCIMB 14900</strain>
    </source>
</reference>
<evidence type="ECO:0000256" key="1">
    <source>
        <dbReference type="ARBA" id="ARBA00023015"/>
    </source>
</evidence>
<accession>A0ABZ1IQ66</accession>
<keyword evidence="2" id="KW-0238">DNA-binding</keyword>
<organism evidence="4 5">
    <name type="scientific">Amycolatopsis rhabdoformis</name>
    <dbReference type="NCBI Taxonomy" id="1448059"/>
    <lineage>
        <taxon>Bacteria</taxon>
        <taxon>Bacillati</taxon>
        <taxon>Actinomycetota</taxon>
        <taxon>Actinomycetes</taxon>
        <taxon>Pseudonocardiales</taxon>
        <taxon>Pseudonocardiaceae</taxon>
        <taxon>Amycolatopsis</taxon>
    </lineage>
</organism>
<protein>
    <submittedName>
        <fullName evidence="4">Uncharacterized protein</fullName>
    </submittedName>
</protein>
<dbReference type="EMBL" id="CP142149">
    <property type="protein sequence ID" value="WSE35320.1"/>
    <property type="molecule type" value="Genomic_DNA"/>
</dbReference>
<evidence type="ECO:0000313" key="4">
    <source>
        <dbReference type="EMBL" id="WSE35320.1"/>
    </source>
</evidence>
<evidence type="ECO:0000256" key="3">
    <source>
        <dbReference type="ARBA" id="ARBA00023163"/>
    </source>
</evidence>
<gene>
    <name evidence="4" type="ORF">VSH64_36005</name>
</gene>
<dbReference type="Gene3D" id="1.10.10.10">
    <property type="entry name" value="Winged helix-like DNA-binding domain superfamily/Winged helix DNA-binding domain"/>
    <property type="match status" value="1"/>
</dbReference>
<keyword evidence="3" id="KW-0804">Transcription</keyword>
<sequence>MPKQEELVEEYGVNVTVRKAVGVPEAKGLVTPIRRRATPRPRAHP</sequence>
<proteinExistence type="predicted"/>